<comment type="caution">
    <text evidence="8">The sequence shown here is derived from an EMBL/GenBank/DDBJ whole genome shotgun (WGS) entry which is preliminary data.</text>
</comment>
<evidence type="ECO:0000256" key="1">
    <source>
        <dbReference type="ARBA" id="ARBA00001974"/>
    </source>
</evidence>
<dbReference type="PANTHER" id="PTHR42784">
    <property type="entry name" value="PYRANOSE 2-OXIDASE"/>
    <property type="match status" value="1"/>
</dbReference>
<accession>A0ABQ6CED7</accession>
<evidence type="ECO:0000256" key="3">
    <source>
        <dbReference type="ARBA" id="ARBA00022630"/>
    </source>
</evidence>
<dbReference type="InterPro" id="IPR007867">
    <property type="entry name" value="GMC_OxRtase_C"/>
</dbReference>
<reference evidence="9" key="1">
    <citation type="journal article" date="2019" name="Int. J. Syst. Evol. Microbiol.">
        <title>The Global Catalogue of Microorganisms (GCM) 10K type strain sequencing project: providing services to taxonomists for standard genome sequencing and annotation.</title>
        <authorList>
            <consortium name="The Broad Institute Genomics Platform"/>
            <consortium name="The Broad Institute Genome Sequencing Center for Infectious Disease"/>
            <person name="Wu L."/>
            <person name="Ma J."/>
        </authorList>
    </citation>
    <scope>NUCLEOTIDE SEQUENCE [LARGE SCALE GENOMIC DNA]</scope>
    <source>
        <strain evidence="9">NBRC 101365</strain>
    </source>
</reference>
<evidence type="ECO:0000259" key="6">
    <source>
        <dbReference type="Pfam" id="PF00732"/>
    </source>
</evidence>
<evidence type="ECO:0000259" key="7">
    <source>
        <dbReference type="Pfam" id="PF05199"/>
    </source>
</evidence>
<keyword evidence="5" id="KW-0560">Oxidoreductase</keyword>
<keyword evidence="9" id="KW-1185">Reference proteome</keyword>
<organism evidence="8 9">
    <name type="scientific">Labrys miyagiensis</name>
    <dbReference type="NCBI Taxonomy" id="346912"/>
    <lineage>
        <taxon>Bacteria</taxon>
        <taxon>Pseudomonadati</taxon>
        <taxon>Pseudomonadota</taxon>
        <taxon>Alphaproteobacteria</taxon>
        <taxon>Hyphomicrobiales</taxon>
        <taxon>Xanthobacteraceae</taxon>
        <taxon>Labrys</taxon>
    </lineage>
</organism>
<dbReference type="Proteomes" id="UP001156882">
    <property type="component" value="Unassembled WGS sequence"/>
</dbReference>
<dbReference type="RefSeq" id="WP_284311498.1">
    <property type="nucleotide sequence ID" value="NZ_BSPC01000014.1"/>
</dbReference>
<dbReference type="PANTHER" id="PTHR42784:SF1">
    <property type="entry name" value="PYRANOSE 2-OXIDASE"/>
    <property type="match status" value="1"/>
</dbReference>
<feature type="domain" description="Glucose-methanol-choline oxidoreductase C-terminal" evidence="7">
    <location>
        <begin position="428"/>
        <end position="482"/>
    </location>
</feature>
<evidence type="ECO:0000313" key="8">
    <source>
        <dbReference type="EMBL" id="GLS18631.1"/>
    </source>
</evidence>
<keyword evidence="3" id="KW-0285">Flavoprotein</keyword>
<name>A0ABQ6CED7_9HYPH</name>
<dbReference type="Pfam" id="PF13450">
    <property type="entry name" value="NAD_binding_8"/>
    <property type="match status" value="1"/>
</dbReference>
<dbReference type="Pfam" id="PF00732">
    <property type="entry name" value="GMC_oxred_N"/>
    <property type="match status" value="1"/>
</dbReference>
<comment type="similarity">
    <text evidence="2">Belongs to the GMC oxidoreductase family.</text>
</comment>
<feature type="domain" description="Glucose-methanol-choline oxidoreductase N-terminal" evidence="6">
    <location>
        <begin position="200"/>
        <end position="293"/>
    </location>
</feature>
<proteinExistence type="inferred from homology"/>
<comment type="cofactor">
    <cofactor evidence="1">
        <name>FAD</name>
        <dbReference type="ChEBI" id="CHEBI:57692"/>
    </cofactor>
</comment>
<protein>
    <submittedName>
        <fullName evidence="8">Dehydrogenase</fullName>
    </submittedName>
</protein>
<dbReference type="EMBL" id="BSPC01000014">
    <property type="protein sequence ID" value="GLS18631.1"/>
    <property type="molecule type" value="Genomic_DNA"/>
</dbReference>
<dbReference type="SUPFAM" id="SSF51905">
    <property type="entry name" value="FAD/NAD(P)-binding domain"/>
    <property type="match status" value="1"/>
</dbReference>
<dbReference type="InterPro" id="IPR051473">
    <property type="entry name" value="P2Ox-like"/>
</dbReference>
<sequence length="497" mass="54401">MSSPDIVIIGAGMGGATIANALAPSGADILILDKGAQLPDRPENRDARAIFQQGFFRPKESWYDSKGNPFNPGNYYCNGGNSKFYGAVLLRYRAEDFDGVSHTDGHAPAWPFHYGELAPFYDEAETLYQVRGKAGEDPTEPPRSGDFAFPPVPDERAIADVRERLRKVGLKPFSLPLGIDIDTWLSHGKTPWDAFPDARTGKMDAETCALLPALIHANVRLQNNAEVKRLILGEDGRHIEAVEYLQDGETRRVTPKLVVLSAGAVRSAVILLASSPEGLANRSGMVGRHFMNHNLSAMIGIDPRFNNDSVYQKTFAINDFYLSDGKGGPPLGNVQLLGRISGPILKSDLKQVPEFILNAVARKTIDFLIMTEDLPDPASRVRLDGEKIVLEWRRSNMTAHEGLKTAMREKLKQAGFPIVLTHLFDRKTPSHQCGTIRLGANPATAPLDPFGRAYDHPNLFVADASTLVTSAAVNPSLTVAALSLRTARHIRETELHA</sequence>
<evidence type="ECO:0000313" key="9">
    <source>
        <dbReference type="Proteomes" id="UP001156882"/>
    </source>
</evidence>
<gene>
    <name evidence="8" type="ORF">GCM10007874_16480</name>
</gene>
<dbReference type="Pfam" id="PF05199">
    <property type="entry name" value="GMC_oxred_C"/>
    <property type="match status" value="1"/>
</dbReference>
<evidence type="ECO:0000256" key="2">
    <source>
        <dbReference type="ARBA" id="ARBA00010790"/>
    </source>
</evidence>
<evidence type="ECO:0000256" key="5">
    <source>
        <dbReference type="ARBA" id="ARBA00023002"/>
    </source>
</evidence>
<keyword evidence="4" id="KW-0274">FAD</keyword>
<dbReference type="InterPro" id="IPR000172">
    <property type="entry name" value="GMC_OxRdtase_N"/>
</dbReference>
<dbReference type="InterPro" id="IPR036188">
    <property type="entry name" value="FAD/NAD-bd_sf"/>
</dbReference>
<evidence type="ECO:0000256" key="4">
    <source>
        <dbReference type="ARBA" id="ARBA00022827"/>
    </source>
</evidence>
<dbReference type="Gene3D" id="3.50.50.60">
    <property type="entry name" value="FAD/NAD(P)-binding domain"/>
    <property type="match status" value="2"/>
</dbReference>